<feature type="region of interest" description="Disordered" evidence="1">
    <location>
        <begin position="119"/>
        <end position="150"/>
    </location>
</feature>
<accession>A0AAV7TB73</accession>
<proteinExistence type="predicted"/>
<dbReference type="Proteomes" id="UP001066276">
    <property type="component" value="Chromosome 4_1"/>
</dbReference>
<evidence type="ECO:0000313" key="3">
    <source>
        <dbReference type="Proteomes" id="UP001066276"/>
    </source>
</evidence>
<organism evidence="2 3">
    <name type="scientific">Pleurodeles waltl</name>
    <name type="common">Iberian ribbed newt</name>
    <dbReference type="NCBI Taxonomy" id="8319"/>
    <lineage>
        <taxon>Eukaryota</taxon>
        <taxon>Metazoa</taxon>
        <taxon>Chordata</taxon>
        <taxon>Craniata</taxon>
        <taxon>Vertebrata</taxon>
        <taxon>Euteleostomi</taxon>
        <taxon>Amphibia</taxon>
        <taxon>Batrachia</taxon>
        <taxon>Caudata</taxon>
        <taxon>Salamandroidea</taxon>
        <taxon>Salamandridae</taxon>
        <taxon>Pleurodelinae</taxon>
        <taxon>Pleurodeles</taxon>
    </lineage>
</organism>
<name>A0AAV7TB73_PLEWA</name>
<sequence>MPWRRVLSMLWKRVVSANTIRSRMCACHFKQRLDTLPGCLEESPSVVLETRACRRTPTQFSVVLETHLRLALGEDVSMPRAWCASTISVQFQFLRSIKPKIVITIILADHSPAILEMRSSSSVPNGVPDRERPVSRNQGKRRHPVEASDT</sequence>
<keyword evidence="3" id="KW-1185">Reference proteome</keyword>
<dbReference type="EMBL" id="JANPWB010000007">
    <property type="protein sequence ID" value="KAJ1173872.1"/>
    <property type="molecule type" value="Genomic_DNA"/>
</dbReference>
<protein>
    <recommendedName>
        <fullName evidence="4">Secreted protein</fullName>
    </recommendedName>
</protein>
<evidence type="ECO:0008006" key="4">
    <source>
        <dbReference type="Google" id="ProtNLM"/>
    </source>
</evidence>
<comment type="caution">
    <text evidence="2">The sequence shown here is derived from an EMBL/GenBank/DDBJ whole genome shotgun (WGS) entry which is preliminary data.</text>
</comment>
<dbReference type="AlphaFoldDB" id="A0AAV7TB73"/>
<reference evidence="2" key="1">
    <citation type="journal article" date="2022" name="bioRxiv">
        <title>Sequencing and chromosome-scale assembly of the giantPleurodeles waltlgenome.</title>
        <authorList>
            <person name="Brown T."/>
            <person name="Elewa A."/>
            <person name="Iarovenko S."/>
            <person name="Subramanian E."/>
            <person name="Araus A.J."/>
            <person name="Petzold A."/>
            <person name="Susuki M."/>
            <person name="Suzuki K.-i.T."/>
            <person name="Hayashi T."/>
            <person name="Toyoda A."/>
            <person name="Oliveira C."/>
            <person name="Osipova E."/>
            <person name="Leigh N.D."/>
            <person name="Simon A."/>
            <person name="Yun M.H."/>
        </authorList>
    </citation>
    <scope>NUCLEOTIDE SEQUENCE</scope>
    <source>
        <strain evidence="2">20211129_DDA</strain>
        <tissue evidence="2">Liver</tissue>
    </source>
</reference>
<evidence type="ECO:0000313" key="2">
    <source>
        <dbReference type="EMBL" id="KAJ1173872.1"/>
    </source>
</evidence>
<gene>
    <name evidence="2" type="ORF">NDU88_005697</name>
</gene>
<evidence type="ECO:0000256" key="1">
    <source>
        <dbReference type="SAM" id="MobiDB-lite"/>
    </source>
</evidence>